<name>A0A0V0R6Y4_PSEPJ</name>
<evidence type="ECO:0000256" key="1">
    <source>
        <dbReference type="ARBA" id="ARBA00010702"/>
    </source>
</evidence>
<protein>
    <recommendedName>
        <fullName evidence="5">ADP-ribosylhydrolase ARH1</fullName>
        <ecNumber evidence="4">3.2.2.19</ecNumber>
    </recommendedName>
    <alternativeName>
        <fullName evidence="6">ADP-ribose-L-arginine cleaving enzyme</fullName>
    </alternativeName>
    <alternativeName>
        <fullName evidence="7">[Protein ADP-ribosylarginine] hydrolase</fullName>
    </alternativeName>
</protein>
<dbReference type="Pfam" id="PF00498">
    <property type="entry name" value="FHA"/>
    <property type="match status" value="2"/>
</dbReference>
<comment type="similarity">
    <text evidence="1">Belongs to the ADP-ribosylglycohydrolase family.</text>
</comment>
<dbReference type="OrthoDB" id="10250509at2759"/>
<evidence type="ECO:0000259" key="9">
    <source>
        <dbReference type="PROSITE" id="PS50006"/>
    </source>
</evidence>
<reference evidence="10 11" key="1">
    <citation type="journal article" date="2015" name="Sci. Rep.">
        <title>Genome of the facultative scuticociliatosis pathogen Pseudocohnilembus persalinus provides insight into its virulence through horizontal gene transfer.</title>
        <authorList>
            <person name="Xiong J."/>
            <person name="Wang G."/>
            <person name="Cheng J."/>
            <person name="Tian M."/>
            <person name="Pan X."/>
            <person name="Warren A."/>
            <person name="Jiang C."/>
            <person name="Yuan D."/>
            <person name="Miao W."/>
        </authorList>
    </citation>
    <scope>NUCLEOTIDE SEQUENCE [LARGE SCALE GENOMIC DNA]</scope>
    <source>
        <strain evidence="10">36N120E</strain>
    </source>
</reference>
<keyword evidence="11" id="KW-1185">Reference proteome</keyword>
<dbReference type="SMART" id="SM00240">
    <property type="entry name" value="FHA"/>
    <property type="match status" value="2"/>
</dbReference>
<dbReference type="EC" id="3.2.2.19" evidence="4"/>
<feature type="binding site" evidence="8">
    <location>
        <position position="387"/>
    </location>
    <ligand>
        <name>Mg(2+)</name>
        <dbReference type="ChEBI" id="CHEBI:18420"/>
        <label>1</label>
    </ligand>
</feature>
<dbReference type="InterPro" id="IPR008984">
    <property type="entry name" value="SMAD_FHA_dom_sf"/>
</dbReference>
<comment type="cofactor">
    <cofactor evidence="8">
        <name>Mg(2+)</name>
        <dbReference type="ChEBI" id="CHEBI:18420"/>
    </cofactor>
    <text evidence="8">Binds 2 magnesium ions per subunit.</text>
</comment>
<dbReference type="CDD" id="cd00060">
    <property type="entry name" value="FHA"/>
    <property type="match status" value="2"/>
</dbReference>
<dbReference type="Gene3D" id="1.10.4080.10">
    <property type="entry name" value="ADP-ribosylation/Crystallin J1"/>
    <property type="match status" value="1"/>
</dbReference>
<proteinExistence type="inferred from homology"/>
<dbReference type="InterPro" id="IPR005502">
    <property type="entry name" value="Ribosyl_crysJ1"/>
</dbReference>
<dbReference type="InterPro" id="IPR000253">
    <property type="entry name" value="FHA_dom"/>
</dbReference>
<dbReference type="PANTHER" id="PTHR16222">
    <property type="entry name" value="ADP-RIBOSYLGLYCOHYDROLASE"/>
    <property type="match status" value="1"/>
</dbReference>
<dbReference type="GO" id="GO:0003875">
    <property type="term" value="F:ADP-ribosylarginine hydrolase activity"/>
    <property type="evidence" value="ECO:0007669"/>
    <property type="project" value="UniProtKB-EC"/>
</dbReference>
<dbReference type="AlphaFoldDB" id="A0A0V0R6Y4"/>
<feature type="binding site" evidence="8">
    <location>
        <position position="388"/>
    </location>
    <ligand>
        <name>Mg(2+)</name>
        <dbReference type="ChEBI" id="CHEBI:18420"/>
        <label>1</label>
    </ligand>
</feature>
<feature type="binding site" evidence="8">
    <location>
        <position position="688"/>
    </location>
    <ligand>
        <name>Mg(2+)</name>
        <dbReference type="ChEBI" id="CHEBI:18420"/>
        <label>1</label>
    </ligand>
</feature>
<dbReference type="InParanoid" id="A0A0V0R6Y4"/>
<dbReference type="InterPro" id="IPR050792">
    <property type="entry name" value="ADP-ribosylglycohydrolase"/>
</dbReference>
<feature type="binding site" evidence="8">
    <location>
        <position position="687"/>
    </location>
    <ligand>
        <name>Mg(2+)</name>
        <dbReference type="ChEBI" id="CHEBI:18420"/>
        <label>1</label>
    </ligand>
</feature>
<keyword evidence="2" id="KW-0378">Hydrolase</keyword>
<accession>A0A0V0R6Y4</accession>
<dbReference type="SUPFAM" id="SSF101478">
    <property type="entry name" value="ADP-ribosylglycohydrolase"/>
    <property type="match status" value="1"/>
</dbReference>
<dbReference type="PROSITE" id="PS50006">
    <property type="entry name" value="FHA_DOMAIN"/>
    <property type="match status" value="1"/>
</dbReference>
<comment type="caution">
    <text evidence="10">The sequence shown here is derived from an EMBL/GenBank/DDBJ whole genome shotgun (WGS) entry which is preliminary data.</text>
</comment>
<feature type="binding site" evidence="8">
    <location>
        <position position="685"/>
    </location>
    <ligand>
        <name>Mg(2+)</name>
        <dbReference type="ChEBI" id="CHEBI:18420"/>
        <label>1</label>
    </ligand>
</feature>
<dbReference type="Proteomes" id="UP000054937">
    <property type="component" value="Unassembled WGS sequence"/>
</dbReference>
<dbReference type="GO" id="GO:0046872">
    <property type="term" value="F:metal ion binding"/>
    <property type="evidence" value="ECO:0007669"/>
    <property type="project" value="UniProtKB-KW"/>
</dbReference>
<keyword evidence="8" id="KW-0460">Magnesium</keyword>
<evidence type="ECO:0000256" key="3">
    <source>
        <dbReference type="ARBA" id="ARBA00049582"/>
    </source>
</evidence>
<dbReference type="EMBL" id="LDAU01000035">
    <property type="protein sequence ID" value="KRX10219.1"/>
    <property type="molecule type" value="Genomic_DNA"/>
</dbReference>
<sequence>MIDQNLLILHVKDRKENEFEKITPIEKYNGIIEVPKTELFLGRENIFAGGDNLISRQHLKIQYNEKSQKYIFEDHSKNGLWVRKNNIQLETGIIFMMGNYQYTADQIETNQTNINLTLSIANNDIESEEQEQEIDIQFNNQQQNYNNYEFKYIGSNEKCHITIPDNLLSGCHAKIEKYQDKIYVVDQNSHTGIWLKVNPHNENQNIQYEIENEMELKLAYIKILKFKLYKYLNTQETDKINEFQNSLKNDFCYECDQKLKKSDANKNQKFQNFTIFCQICSQIVNSKLNNFYYCDCNPNEFVICHSCHNTPFQNAANLSVNENKKKIFQVKAQASIILSAMGDALGYKNGDWEFQKSGLIIHKQFNEITKNQGMKNFKISLSWKYSDDTIMSIATIEGLIEGIKQFYLKNQPTKEQIKSSSEGDSDKFFSINQQNLLEQLKNPQIKSQFINTIMQNMAIKYKQCWKQMSGRAPGKTTGKAIQVLNENGDNWYKIPFQDKAGGCGGSMRSSSIGICFQYPNYLDLLIAISIESGRLTHHHPTGYLGALTSALFTALAFSDVQIEYWPCILLNEVIPQAKEYIIKSGRELENNLKNFNFFQEQWEKYIKLRNLPQNKNIPKNEINLKFPKNYNQEILEKEHFIKSVSFRGWGGASGHDSVIIAYDALISSNQNWNQAILNGVLHGGDNDTTGTIMCAWYGAQNSFKNVYEINYQQLENKQKLSKLANNLQGFFQVFHDFQQI</sequence>
<evidence type="ECO:0000256" key="4">
    <source>
        <dbReference type="ARBA" id="ARBA00049725"/>
    </source>
</evidence>
<dbReference type="Gene3D" id="2.60.200.20">
    <property type="match status" value="2"/>
</dbReference>
<evidence type="ECO:0000313" key="11">
    <source>
        <dbReference type="Proteomes" id="UP000054937"/>
    </source>
</evidence>
<evidence type="ECO:0000256" key="6">
    <source>
        <dbReference type="ARBA" id="ARBA00049798"/>
    </source>
</evidence>
<feature type="domain" description="FHA" evidence="9">
    <location>
        <begin position="39"/>
        <end position="87"/>
    </location>
</feature>
<dbReference type="InterPro" id="IPR036705">
    <property type="entry name" value="Ribosyl_crysJ1_sf"/>
</dbReference>
<dbReference type="PANTHER" id="PTHR16222:SF26">
    <property type="entry name" value="ADP-RIBOSYLHYDROLASE ARH1"/>
    <property type="match status" value="1"/>
</dbReference>
<evidence type="ECO:0000313" key="10">
    <source>
        <dbReference type="EMBL" id="KRX10219.1"/>
    </source>
</evidence>
<evidence type="ECO:0000256" key="2">
    <source>
        <dbReference type="ARBA" id="ARBA00022801"/>
    </source>
</evidence>
<comment type="function">
    <text evidence="3">Specifically acts as an arginine mono-ADP-ribosylhydrolase by mediating the removal of mono-ADP-ribose attached to arginine residues on proteins.</text>
</comment>
<organism evidence="10 11">
    <name type="scientific">Pseudocohnilembus persalinus</name>
    <name type="common">Ciliate</name>
    <dbReference type="NCBI Taxonomy" id="266149"/>
    <lineage>
        <taxon>Eukaryota</taxon>
        <taxon>Sar</taxon>
        <taxon>Alveolata</taxon>
        <taxon>Ciliophora</taxon>
        <taxon>Intramacronucleata</taxon>
        <taxon>Oligohymenophorea</taxon>
        <taxon>Scuticociliatia</taxon>
        <taxon>Philasterida</taxon>
        <taxon>Pseudocohnilembidae</taxon>
        <taxon>Pseudocohnilembus</taxon>
    </lineage>
</organism>
<dbReference type="Pfam" id="PF03747">
    <property type="entry name" value="ADP_ribosyl_GH"/>
    <property type="match status" value="1"/>
</dbReference>
<feature type="binding site" evidence="8">
    <location>
        <position position="386"/>
    </location>
    <ligand>
        <name>Mg(2+)</name>
        <dbReference type="ChEBI" id="CHEBI:18420"/>
        <label>1</label>
    </ligand>
</feature>
<evidence type="ECO:0000256" key="7">
    <source>
        <dbReference type="ARBA" id="ARBA00049810"/>
    </source>
</evidence>
<dbReference type="SUPFAM" id="SSF49879">
    <property type="entry name" value="SMAD/FHA domain"/>
    <property type="match status" value="2"/>
</dbReference>
<gene>
    <name evidence="10" type="ORF">PPERSA_10885</name>
</gene>
<keyword evidence="8" id="KW-0479">Metal-binding</keyword>
<evidence type="ECO:0000256" key="5">
    <source>
        <dbReference type="ARBA" id="ARBA00049773"/>
    </source>
</evidence>
<evidence type="ECO:0000256" key="8">
    <source>
        <dbReference type="PIRSR" id="PIRSR605502-1"/>
    </source>
</evidence>